<dbReference type="InterPro" id="IPR029026">
    <property type="entry name" value="tRNA_m1G_MTases_N"/>
</dbReference>
<dbReference type="Pfam" id="PF00588">
    <property type="entry name" value="SpoU_methylase"/>
    <property type="match status" value="1"/>
</dbReference>
<proteinExistence type="predicted"/>
<dbReference type="InterPro" id="IPR029064">
    <property type="entry name" value="Ribosomal_eL30-like_sf"/>
</dbReference>
<keyword evidence="2" id="KW-0808">Transferase</keyword>
<dbReference type="SUPFAM" id="SSF55315">
    <property type="entry name" value="L30e-like"/>
    <property type="match status" value="1"/>
</dbReference>
<dbReference type="SUPFAM" id="SSF75217">
    <property type="entry name" value="alpha/beta knot"/>
    <property type="match status" value="1"/>
</dbReference>
<reference evidence="5" key="1">
    <citation type="journal article" date="2019" name="Int. J. Syst. Evol. Microbiol.">
        <title>The Global Catalogue of Microorganisms (GCM) 10K type strain sequencing project: providing services to taxonomists for standard genome sequencing and annotation.</title>
        <authorList>
            <consortium name="The Broad Institute Genomics Platform"/>
            <consortium name="The Broad Institute Genome Sequencing Center for Infectious Disease"/>
            <person name="Wu L."/>
            <person name="Ma J."/>
        </authorList>
    </citation>
    <scope>NUCLEOTIDE SEQUENCE [LARGE SCALE GENOMIC DNA]</scope>
    <source>
        <strain evidence="5">CGMCC 4.5798</strain>
    </source>
</reference>
<evidence type="ECO:0000259" key="3">
    <source>
        <dbReference type="Pfam" id="PF00588"/>
    </source>
</evidence>
<keyword evidence="5" id="KW-1185">Reference proteome</keyword>
<evidence type="ECO:0000256" key="1">
    <source>
        <dbReference type="ARBA" id="ARBA00022603"/>
    </source>
</evidence>
<sequence>MKTVSSRDNPFYKELKALATNSQARRKAGRSLLDGVHLCQSWLDLRGLPAHCVVSEDALANPEVAAIAGRVEAARGHVTALPEALFGAISQVEHGVNLVFVVDTPAPVVPKLLTESAVLLDGVQDPGNVGSILRSAGAAGIKQVWCSPGTAFCWSPKVLRAAMGAHFVLEIFENADLPALVRDAKLPVLATSGYAAECLYDVELSGPVAWVLGHEGQGVSDELLNLASRRVAVPHAGQVESLNVAACAAVCFFEQLRQARHRQP</sequence>
<comment type="caution">
    <text evidence="4">The sequence shown here is derived from an EMBL/GenBank/DDBJ whole genome shotgun (WGS) entry which is preliminary data.</text>
</comment>
<gene>
    <name evidence="4" type="ORF">ACFPO9_10125</name>
</gene>
<evidence type="ECO:0000313" key="5">
    <source>
        <dbReference type="Proteomes" id="UP001596086"/>
    </source>
</evidence>
<protein>
    <submittedName>
        <fullName evidence="4">TrmH family RNA methyltransferase</fullName>
    </submittedName>
</protein>
<dbReference type="RefSeq" id="WP_379770158.1">
    <property type="nucleotide sequence ID" value="NZ_JBHSMZ010000006.1"/>
</dbReference>
<dbReference type="GO" id="GO:0008168">
    <property type="term" value="F:methyltransferase activity"/>
    <property type="evidence" value="ECO:0007669"/>
    <property type="project" value="UniProtKB-KW"/>
</dbReference>
<evidence type="ECO:0000256" key="2">
    <source>
        <dbReference type="ARBA" id="ARBA00022679"/>
    </source>
</evidence>
<organism evidence="4 5">
    <name type="scientific">Massilia aerilata</name>
    <dbReference type="NCBI Taxonomy" id="453817"/>
    <lineage>
        <taxon>Bacteria</taxon>
        <taxon>Pseudomonadati</taxon>
        <taxon>Pseudomonadota</taxon>
        <taxon>Betaproteobacteria</taxon>
        <taxon>Burkholderiales</taxon>
        <taxon>Oxalobacteraceae</taxon>
        <taxon>Telluria group</taxon>
        <taxon>Massilia</taxon>
    </lineage>
</organism>
<keyword evidence="1 4" id="KW-0489">Methyltransferase</keyword>
<name>A0ABW0S0Q7_9BURK</name>
<dbReference type="InterPro" id="IPR051259">
    <property type="entry name" value="rRNA_Methyltransferase"/>
</dbReference>
<dbReference type="Gene3D" id="3.40.1280.10">
    <property type="match status" value="1"/>
</dbReference>
<dbReference type="Gene3D" id="3.30.1330.30">
    <property type="match status" value="1"/>
</dbReference>
<dbReference type="Proteomes" id="UP001596086">
    <property type="component" value="Unassembled WGS sequence"/>
</dbReference>
<dbReference type="InterPro" id="IPR029028">
    <property type="entry name" value="Alpha/beta_knot_MTases"/>
</dbReference>
<dbReference type="EMBL" id="JBHSMZ010000006">
    <property type="protein sequence ID" value="MFC5548872.1"/>
    <property type="molecule type" value="Genomic_DNA"/>
</dbReference>
<feature type="domain" description="tRNA/rRNA methyltransferase SpoU type" evidence="3">
    <location>
        <begin position="117"/>
        <end position="252"/>
    </location>
</feature>
<dbReference type="InterPro" id="IPR001537">
    <property type="entry name" value="SpoU_MeTrfase"/>
</dbReference>
<accession>A0ABW0S0Q7</accession>
<dbReference type="PANTHER" id="PTHR43191:SF2">
    <property type="entry name" value="RRNA METHYLTRANSFERASE 3, MITOCHONDRIAL"/>
    <property type="match status" value="1"/>
</dbReference>
<dbReference type="CDD" id="cd18095">
    <property type="entry name" value="SpoU-like_rRNA-MTase"/>
    <property type="match status" value="1"/>
</dbReference>
<dbReference type="GO" id="GO:0032259">
    <property type="term" value="P:methylation"/>
    <property type="evidence" value="ECO:0007669"/>
    <property type="project" value="UniProtKB-KW"/>
</dbReference>
<dbReference type="PANTHER" id="PTHR43191">
    <property type="entry name" value="RRNA METHYLTRANSFERASE 3"/>
    <property type="match status" value="1"/>
</dbReference>
<evidence type="ECO:0000313" key="4">
    <source>
        <dbReference type="EMBL" id="MFC5548872.1"/>
    </source>
</evidence>